<dbReference type="SMART" id="SM00266">
    <property type="entry name" value="CAD"/>
    <property type="match status" value="1"/>
</dbReference>
<dbReference type="GeneTree" id="ENSGT00390000018596"/>
<dbReference type="SUPFAM" id="SSF54277">
    <property type="entry name" value="CAD &amp; PB1 domains"/>
    <property type="match status" value="1"/>
</dbReference>
<dbReference type="Ensembl" id="ENSBTAT00000139076.1">
    <property type="protein sequence ID" value="ENSBTAP00000105687.1"/>
    <property type="gene ID" value="ENSBTAG00000007969.6"/>
</dbReference>
<reference evidence="5" key="2">
    <citation type="submission" date="2025-08" db="UniProtKB">
        <authorList>
            <consortium name="Ensembl"/>
        </authorList>
    </citation>
    <scope>IDENTIFICATION</scope>
    <source>
        <strain evidence="5">Hereford</strain>
    </source>
</reference>
<organism evidence="5 6">
    <name type="scientific">Bos taurus</name>
    <name type="common">Bovine</name>
    <dbReference type="NCBI Taxonomy" id="9913"/>
    <lineage>
        <taxon>Eukaryota</taxon>
        <taxon>Metazoa</taxon>
        <taxon>Chordata</taxon>
        <taxon>Craniata</taxon>
        <taxon>Vertebrata</taxon>
        <taxon>Euteleostomi</taxon>
        <taxon>Mammalia</taxon>
        <taxon>Eutheria</taxon>
        <taxon>Laurasiatheria</taxon>
        <taxon>Artiodactyla</taxon>
        <taxon>Ruminantia</taxon>
        <taxon>Pecora</taxon>
        <taxon>Bovidae</taxon>
        <taxon>Bovinae</taxon>
        <taxon>Bos</taxon>
    </lineage>
</organism>
<evidence type="ECO:0000313" key="6">
    <source>
        <dbReference type="Proteomes" id="UP000009136"/>
    </source>
</evidence>
<reference evidence="5" key="1">
    <citation type="submission" date="2018-03" db="EMBL/GenBank/DDBJ databases">
        <title>ARS-UCD1.2.</title>
        <authorList>
            <person name="Rosen B.D."/>
            <person name="Bickhart D.M."/>
            <person name="Koren S."/>
            <person name="Schnabel R.D."/>
            <person name="Hall R."/>
            <person name="Zimin A."/>
            <person name="Dreischer C."/>
            <person name="Schultheiss S."/>
            <person name="Schroeder S.G."/>
            <person name="Elsik C.G."/>
            <person name="Couldrey C."/>
            <person name="Liu G.E."/>
            <person name="Van Tassell C.P."/>
            <person name="Phillippy A.M."/>
            <person name="Smith T.P.L."/>
            <person name="Medrano J.F."/>
        </authorList>
    </citation>
    <scope>NUCLEOTIDE SEQUENCE [LARGE SCALE GENOMIC DNA]</scope>
    <source>
        <strain evidence="5">Hereford</strain>
    </source>
</reference>
<dbReference type="Proteomes" id="UP000009136">
    <property type="component" value="Chromosome 22"/>
</dbReference>
<dbReference type="InterPro" id="IPR003508">
    <property type="entry name" value="CIDE-N_dom"/>
</dbReference>
<dbReference type="PANTHER" id="PTHR12306:SF9">
    <property type="entry name" value="LIPID TRANSFERASE CIDEC"/>
    <property type="match status" value="1"/>
</dbReference>
<dbReference type="Gene3D" id="3.10.20.10">
    <property type="match status" value="1"/>
</dbReference>
<evidence type="ECO:0000256" key="3">
    <source>
        <dbReference type="SAM" id="MobiDB-lite"/>
    </source>
</evidence>
<proteinExistence type="predicted"/>
<dbReference type="PROSITE" id="PS51135">
    <property type="entry name" value="CIDE_N"/>
    <property type="match status" value="1"/>
</dbReference>
<feature type="region of interest" description="Disordered" evidence="3">
    <location>
        <begin position="273"/>
        <end position="292"/>
    </location>
</feature>
<gene>
    <name evidence="5" type="primary">CIDEC</name>
</gene>
<reference evidence="5" key="3">
    <citation type="submission" date="2025-09" db="UniProtKB">
        <authorList>
            <consortium name="Ensembl"/>
        </authorList>
    </citation>
    <scope>IDENTIFICATION</scope>
    <source>
        <strain evidence="5">Hereford</strain>
    </source>
</reference>
<protein>
    <submittedName>
        <fullName evidence="5">Cell death inducing DFFA like effector c</fullName>
    </submittedName>
</protein>
<dbReference type="Pfam" id="PF02017">
    <property type="entry name" value="CIDE-N"/>
    <property type="match status" value="1"/>
</dbReference>
<sequence length="292" mass="32831">MDIEPTMVESPFGQWEASGGVWIAQGPTGKSRLSLRGAWPGRSLDDRPNTIQLTRMEYAMKSLSLLYPKSLSRYTAVSTSVVTQQQLSEPSAEAPRARPCRVTTADRSVRKGIMVHSLEDLHVKVQDTLMLAYRPFFLVLEEDGTTVETEEYFQSLADDTVFMVLHKGQKWQPPSEQSTRYQLALSHKPAKIDVAQVTFDLYKVNPQDFIGCLNVKATLYGTYSVSYDLHCSGAKRIMKEALRWALFSMRTTGHMLLGTSCYLQQLLDATEREQPPKSKAASLIPTSLKMLQ</sequence>
<keyword evidence="6" id="KW-1185">Reference proteome</keyword>
<name>A0ABI0NX12_BOVIN</name>
<accession>A0ABI0NX12</accession>
<keyword evidence="1 2" id="KW-0053">Apoptosis</keyword>
<evidence type="ECO:0000256" key="1">
    <source>
        <dbReference type="ARBA" id="ARBA00022703"/>
    </source>
</evidence>
<feature type="domain" description="CIDE-N" evidence="4">
    <location>
        <begin position="96"/>
        <end position="173"/>
    </location>
</feature>
<dbReference type="PANTHER" id="PTHR12306">
    <property type="entry name" value="CELL DEATH ACTIVATOR CIDE"/>
    <property type="match status" value="1"/>
</dbReference>
<evidence type="ECO:0000313" key="5">
    <source>
        <dbReference type="Ensembl" id="ENSBTAP00000105687.1"/>
    </source>
</evidence>
<evidence type="ECO:0000259" key="4">
    <source>
        <dbReference type="PROSITE" id="PS51135"/>
    </source>
</evidence>
<evidence type="ECO:0000256" key="2">
    <source>
        <dbReference type="PROSITE-ProRule" id="PRU00447"/>
    </source>
</evidence>